<evidence type="ECO:0000256" key="5">
    <source>
        <dbReference type="ARBA" id="ARBA00022801"/>
    </source>
</evidence>
<dbReference type="Gene3D" id="3.20.20.140">
    <property type="entry name" value="Metal-dependent hydrolases"/>
    <property type="match status" value="1"/>
</dbReference>
<dbReference type="eggNOG" id="KOG2584">
    <property type="taxonomic scope" value="Eukaryota"/>
</dbReference>
<keyword evidence="6" id="KW-0862">Zinc</keyword>
<dbReference type="InterPro" id="IPR032466">
    <property type="entry name" value="Metal_Hydrolase"/>
</dbReference>
<sequence length="503" mass="54385">MHCLARLFSLPVLQGGTVVNADRQFQADVLIRDGIILRVEPGLQAARPGTRQLDARGKLVMPGGIDPHTHLAMPFMGQVACDDFFSGHAAALAGGTTMHIDFVLPVAHDLLAGWEEWQRKAQAAVMDYGFHMAVTSWSDRVAADMAAVTARGVNSFKFFMAYKGALMVNDEQLLAGLRRCKELGALAQVHAENGDAVAEGQQRVFDAGITGPEGHALSRPAALEGEATARAIRLAEFVGTPLYVVHVMSRDAMEEVGRARQRGVRVVGETVASAISMDESRMWHPDFDVAAQYVMSPPIRSKEHGAALRAALAGGVLQLVGTDHAVFNSSQKAVGRHDFRIIPNGVNGLEERLHVVWQELVNSGQLTPSDFVRVTSTAAAQVYNIYPRKGVVAPGSDADVIIFDPSLDHTITAAAHHSAMDTNIYEGYRVRGKVVTTISRGRVVWHEGKLNVMRGSGRFVPTPTHGPLFQGLDKQPAHLVDVARYGGVPVKRSSSGTHERDEL</sequence>
<dbReference type="FunCoup" id="E1ZFK1">
    <property type="interactions" value="537"/>
</dbReference>
<dbReference type="InterPro" id="IPR050378">
    <property type="entry name" value="Metallo-dep_Hydrolases_sf"/>
</dbReference>
<evidence type="ECO:0000256" key="9">
    <source>
        <dbReference type="PIRSR" id="PIRSR611778-50"/>
    </source>
</evidence>
<dbReference type="OMA" id="SAETHHM"/>
<dbReference type="InterPro" id="IPR011778">
    <property type="entry name" value="Hydantoinase/dihydroPyrase"/>
</dbReference>
<dbReference type="GO" id="GO:0004157">
    <property type="term" value="F:dihydropyrimidinase activity"/>
    <property type="evidence" value="ECO:0007669"/>
    <property type="project" value="UniProtKB-EC"/>
</dbReference>
<evidence type="ECO:0000259" key="10">
    <source>
        <dbReference type="Pfam" id="PF01979"/>
    </source>
</evidence>
<keyword evidence="4" id="KW-0479">Metal-binding</keyword>
<feature type="domain" description="Amidohydrolase-related" evidence="10">
    <location>
        <begin position="59"/>
        <end position="444"/>
    </location>
</feature>
<evidence type="ECO:0000313" key="11">
    <source>
        <dbReference type="EMBL" id="EFN55292.1"/>
    </source>
</evidence>
<proteinExistence type="inferred from homology"/>
<evidence type="ECO:0000256" key="3">
    <source>
        <dbReference type="ARBA" id="ARBA00011881"/>
    </source>
</evidence>
<dbReference type="CDD" id="cd01314">
    <property type="entry name" value="D-HYD"/>
    <property type="match status" value="1"/>
</dbReference>
<dbReference type="GeneID" id="17354749"/>
<dbReference type="GO" id="GO:0046872">
    <property type="term" value="F:metal ion binding"/>
    <property type="evidence" value="ECO:0007669"/>
    <property type="project" value="UniProtKB-KW"/>
</dbReference>
<dbReference type="OrthoDB" id="1924787at2759"/>
<dbReference type="PANTHER" id="PTHR11647">
    <property type="entry name" value="HYDRANTOINASE/DIHYDROPYRIMIDINASE FAMILY MEMBER"/>
    <property type="match status" value="1"/>
</dbReference>
<dbReference type="Proteomes" id="UP000008141">
    <property type="component" value="Unassembled WGS sequence"/>
</dbReference>
<dbReference type="NCBIfam" id="TIGR02033">
    <property type="entry name" value="D-hydantoinase"/>
    <property type="match status" value="1"/>
</dbReference>
<comment type="PTM">
    <text evidence="9">Carbamylation allows a single lysine to coordinate two divalent metal cations.</text>
</comment>
<feature type="modified residue" description="N6-carboxylysine" evidence="9">
    <location>
        <position position="157"/>
    </location>
</feature>
<evidence type="ECO:0000313" key="12">
    <source>
        <dbReference type="Proteomes" id="UP000008141"/>
    </source>
</evidence>
<comment type="subunit">
    <text evidence="3">Homotetramer.</text>
</comment>
<comment type="similarity">
    <text evidence="2">Belongs to the metallo-dependent hydrolases superfamily. Hydantoinase/dihydropyrimidinase family.</text>
</comment>
<dbReference type="SUPFAM" id="SSF51338">
    <property type="entry name" value="Composite domain of metallo-dependent hydrolases"/>
    <property type="match status" value="2"/>
</dbReference>
<protein>
    <recommendedName>
        <fullName evidence="8">dihydropyrimidinase</fullName>
        <ecNumber evidence="8">3.5.2.2</ecNumber>
    </recommendedName>
</protein>
<dbReference type="RefSeq" id="XP_005847394.1">
    <property type="nucleotide sequence ID" value="XM_005847332.1"/>
</dbReference>
<dbReference type="EMBL" id="GL433845">
    <property type="protein sequence ID" value="EFN55292.1"/>
    <property type="molecule type" value="Genomic_DNA"/>
</dbReference>
<keyword evidence="5" id="KW-0378">Hydrolase</keyword>
<dbReference type="InterPro" id="IPR011059">
    <property type="entry name" value="Metal-dep_hydrolase_composite"/>
</dbReference>
<evidence type="ECO:0000256" key="1">
    <source>
        <dbReference type="ARBA" id="ARBA00001947"/>
    </source>
</evidence>
<dbReference type="STRING" id="554065.E1ZFK1"/>
<evidence type="ECO:0000256" key="7">
    <source>
        <dbReference type="ARBA" id="ARBA00036696"/>
    </source>
</evidence>
<dbReference type="Gene3D" id="2.30.40.10">
    <property type="entry name" value="Urease, subunit C, domain 1"/>
    <property type="match status" value="1"/>
</dbReference>
<dbReference type="Pfam" id="PF01979">
    <property type="entry name" value="Amidohydro_1"/>
    <property type="match status" value="1"/>
</dbReference>
<keyword evidence="12" id="KW-1185">Reference proteome</keyword>
<evidence type="ECO:0000256" key="4">
    <source>
        <dbReference type="ARBA" id="ARBA00022723"/>
    </source>
</evidence>
<comment type="cofactor">
    <cofactor evidence="1">
        <name>Zn(2+)</name>
        <dbReference type="ChEBI" id="CHEBI:29105"/>
    </cofactor>
</comment>
<dbReference type="InterPro" id="IPR006680">
    <property type="entry name" value="Amidohydro-rel"/>
</dbReference>
<dbReference type="PANTHER" id="PTHR11647:SF1">
    <property type="entry name" value="COLLAPSIN RESPONSE MEDIATOR PROTEIN"/>
    <property type="match status" value="1"/>
</dbReference>
<evidence type="ECO:0000256" key="8">
    <source>
        <dbReference type="ARBA" id="ARBA00039113"/>
    </source>
</evidence>
<comment type="catalytic activity">
    <reaction evidence="7">
        <text>5,6-dihydrouracil + H2O = 3-(carbamoylamino)propanoate + H(+)</text>
        <dbReference type="Rhea" id="RHEA:16121"/>
        <dbReference type="ChEBI" id="CHEBI:11892"/>
        <dbReference type="ChEBI" id="CHEBI:15377"/>
        <dbReference type="ChEBI" id="CHEBI:15378"/>
        <dbReference type="ChEBI" id="CHEBI:15901"/>
        <dbReference type="EC" id="3.5.2.2"/>
    </reaction>
</comment>
<dbReference type="SUPFAM" id="SSF51556">
    <property type="entry name" value="Metallo-dependent hydrolases"/>
    <property type="match status" value="1"/>
</dbReference>
<dbReference type="KEGG" id="cvr:CHLNCDRAFT_48832"/>
<evidence type="ECO:0000256" key="6">
    <source>
        <dbReference type="ARBA" id="ARBA00022833"/>
    </source>
</evidence>
<reference evidence="11 12" key="1">
    <citation type="journal article" date="2010" name="Plant Cell">
        <title>The Chlorella variabilis NC64A genome reveals adaptation to photosymbiosis, coevolution with viruses, and cryptic sex.</title>
        <authorList>
            <person name="Blanc G."/>
            <person name="Duncan G."/>
            <person name="Agarkova I."/>
            <person name="Borodovsky M."/>
            <person name="Gurnon J."/>
            <person name="Kuo A."/>
            <person name="Lindquist E."/>
            <person name="Lucas S."/>
            <person name="Pangilinan J."/>
            <person name="Polle J."/>
            <person name="Salamov A."/>
            <person name="Terry A."/>
            <person name="Yamada T."/>
            <person name="Dunigan D.D."/>
            <person name="Grigoriev I.V."/>
            <person name="Claverie J.M."/>
            <person name="Van Etten J.L."/>
        </authorList>
    </citation>
    <scope>NUCLEOTIDE SEQUENCE [LARGE SCALE GENOMIC DNA]</scope>
    <source>
        <strain evidence="11 12">NC64A</strain>
    </source>
</reference>
<dbReference type="GO" id="GO:0005829">
    <property type="term" value="C:cytosol"/>
    <property type="evidence" value="ECO:0007669"/>
    <property type="project" value="TreeGrafter"/>
</dbReference>
<organism evidence="12">
    <name type="scientific">Chlorella variabilis</name>
    <name type="common">Green alga</name>
    <dbReference type="NCBI Taxonomy" id="554065"/>
    <lineage>
        <taxon>Eukaryota</taxon>
        <taxon>Viridiplantae</taxon>
        <taxon>Chlorophyta</taxon>
        <taxon>core chlorophytes</taxon>
        <taxon>Trebouxiophyceae</taxon>
        <taxon>Chlorellales</taxon>
        <taxon>Chlorellaceae</taxon>
        <taxon>Chlorella clade</taxon>
        <taxon>Chlorella</taxon>
    </lineage>
</organism>
<dbReference type="AlphaFoldDB" id="E1ZFK1"/>
<dbReference type="InParanoid" id="E1ZFK1"/>
<accession>E1ZFK1</accession>
<dbReference type="GO" id="GO:0006208">
    <property type="term" value="P:pyrimidine nucleobase catabolic process"/>
    <property type="evidence" value="ECO:0007669"/>
    <property type="project" value="TreeGrafter"/>
</dbReference>
<dbReference type="FunFam" id="3.20.20.140:FF:000001">
    <property type="entry name" value="Dihydropyrimidinase like 3"/>
    <property type="match status" value="1"/>
</dbReference>
<gene>
    <name evidence="11" type="ORF">CHLNCDRAFT_48832</name>
</gene>
<name>E1ZFK1_CHLVA</name>
<evidence type="ECO:0000256" key="2">
    <source>
        <dbReference type="ARBA" id="ARBA00008829"/>
    </source>
</evidence>
<dbReference type="EC" id="3.5.2.2" evidence="8"/>